<gene>
    <name evidence="1" type="ORF">UFOVP598_13</name>
</gene>
<protein>
    <submittedName>
        <fullName evidence="1">Uncharacterized protein</fullName>
    </submittedName>
</protein>
<accession>A0A6J5N6K4</accession>
<name>A0A6J5N6K4_9CAUD</name>
<evidence type="ECO:0000313" key="1">
    <source>
        <dbReference type="EMBL" id="CAB4151329.1"/>
    </source>
</evidence>
<organism evidence="1">
    <name type="scientific">uncultured Caudovirales phage</name>
    <dbReference type="NCBI Taxonomy" id="2100421"/>
    <lineage>
        <taxon>Viruses</taxon>
        <taxon>Duplodnaviria</taxon>
        <taxon>Heunggongvirae</taxon>
        <taxon>Uroviricota</taxon>
        <taxon>Caudoviricetes</taxon>
        <taxon>Peduoviridae</taxon>
        <taxon>Maltschvirus</taxon>
        <taxon>Maltschvirus maltsch</taxon>
    </lineage>
</organism>
<proteinExistence type="predicted"/>
<dbReference type="EMBL" id="LR796559">
    <property type="protein sequence ID" value="CAB4151329.1"/>
    <property type="molecule type" value="Genomic_DNA"/>
</dbReference>
<sequence>MIKFKTKIKDFSIPTNWNDVIFKDYLRLQNSNEIEALKILTGLNEIELQLIDIEEIVPYIEFLQDDISQIEPLNFINDTILPTDIGECTFEDKILACRSIDNIARVISIYSKLDENEILNSSCEDVFSAYNYLILQLKSIIERDNGRLKSDITVEQKQAGIDMFNELGDFNTIDMIAEKYGYSHSEVEQLSYNLIFLILLKSNISAKFESNYTKLMRNDN</sequence>
<reference evidence="1" key="1">
    <citation type="submission" date="2020-04" db="EMBL/GenBank/DDBJ databases">
        <authorList>
            <person name="Chiriac C."/>
            <person name="Salcher M."/>
            <person name="Ghai R."/>
            <person name="Kavagutti S V."/>
        </authorList>
    </citation>
    <scope>NUCLEOTIDE SEQUENCE</scope>
</reference>